<evidence type="ECO:0000313" key="6">
    <source>
        <dbReference type="Proteomes" id="UP000009257"/>
    </source>
</evidence>
<dbReference type="Pfam" id="PF01520">
    <property type="entry name" value="Amidase_3"/>
    <property type="match status" value="1"/>
</dbReference>
<accession>G2PYT1</accession>
<keyword evidence="1 5" id="KW-0378">Hydrolase</keyword>
<dbReference type="InterPro" id="IPR021731">
    <property type="entry name" value="AMIN_dom"/>
</dbReference>
<dbReference type="Gene3D" id="3.30.457.10">
    <property type="entry name" value="Copper amine oxidase-like, N-terminal domain"/>
    <property type="match status" value="1"/>
</dbReference>
<name>G2PYT1_9FIRM</name>
<evidence type="ECO:0000256" key="1">
    <source>
        <dbReference type="ARBA" id="ARBA00022801"/>
    </source>
</evidence>
<dbReference type="Gene3D" id="2.60.40.3500">
    <property type="match status" value="1"/>
</dbReference>
<dbReference type="SUPFAM" id="SSF55383">
    <property type="entry name" value="Copper amine oxidase, domain N"/>
    <property type="match status" value="1"/>
</dbReference>
<dbReference type="Gene3D" id="3.40.630.40">
    <property type="entry name" value="Zn-dependent exopeptidases"/>
    <property type="match status" value="1"/>
</dbReference>
<gene>
    <name evidence="5" type="ORF">Calla_0498</name>
</gene>
<dbReference type="HOGENOM" id="CLU_392174_0_0_9"/>
<dbReference type="GO" id="GO:0009253">
    <property type="term" value="P:peptidoglycan catabolic process"/>
    <property type="evidence" value="ECO:0007669"/>
    <property type="project" value="InterPro"/>
</dbReference>
<dbReference type="Pfam" id="PF11741">
    <property type="entry name" value="AMIN"/>
    <property type="match status" value="1"/>
</dbReference>
<reference evidence="5 6" key="1">
    <citation type="submission" date="2011-08" db="EMBL/GenBank/DDBJ databases">
        <title>Complete sequence of Caldicellulosiruptor lactoaceticus 6A.</title>
        <authorList>
            <consortium name="US DOE Joint Genome Institute"/>
            <person name="Lucas S."/>
            <person name="Han J."/>
            <person name="Lapidus A."/>
            <person name="Cheng J.-F."/>
            <person name="Goodwin L."/>
            <person name="Pitluck S."/>
            <person name="Peters L."/>
            <person name="Davenport K."/>
            <person name="Detter J.C."/>
            <person name="Han C."/>
            <person name="Tapia R."/>
            <person name="Land M."/>
            <person name="Hauser L."/>
            <person name="Kyrpides N."/>
            <person name="Ivanova N."/>
            <person name="Ovchinnikova G."/>
            <person name="Pagani I."/>
            <person name="Blumer-Schuette S.E."/>
            <person name="Kelly R.M."/>
            <person name="Woyke T."/>
        </authorList>
    </citation>
    <scope>NUCLEOTIDE SEQUENCE [LARGE SCALE GENOMIC DNA]</scope>
    <source>
        <strain evidence="5 6">6A</strain>
    </source>
</reference>
<proteinExistence type="predicted"/>
<dbReference type="PANTHER" id="PTHR30404:SF0">
    <property type="entry name" value="N-ACETYLMURAMOYL-L-ALANINE AMIDASE AMIC"/>
    <property type="match status" value="1"/>
</dbReference>
<dbReference type="PANTHER" id="PTHR30404">
    <property type="entry name" value="N-ACETYLMURAMOYL-L-ALANINE AMIDASE"/>
    <property type="match status" value="1"/>
</dbReference>
<feature type="compositionally biased region" description="Polar residues" evidence="2">
    <location>
        <begin position="162"/>
        <end position="176"/>
    </location>
</feature>
<sequence length="720" mass="80643">MGYYIPINYIFCGVGSGMKKIKVLVAAITVFILIFVSAFAAASYKLYVEGKLISSVKTLESKGNVYVTLADFFKLKGFSLSYESKSKSILVKKAKDTYQFYVDKAYYYFNKNKKNLSAKIFVSGGKSYILVKDIASIFGYSCYIDKTKKLVNLNVNKPKTATLPSKQSQQKNTLASRNGLPKGAQDPIYITDIKYSVESGMFVLNISATKNVSFKDYKLSNPDRIVLDISNSIDNVQNNKIEINKGGIFRLRHAQNKDTNGSLFTRIVIDYDSTLIKDYKVTNLGSQIKIEIELPINLPVYTNVDSSEDFQIQDAQNSTITPSPVYVIQKIDIIPSDGFTVAQLDVFPTVVSDIYRADQSFIVLNLKGAQASSQLSNFYQVNDSKVDYYVVSNVDQNNVQIVFSSKAKVFVLNKLDGKLEVVFADQYSSLKVNPPSSLVLSSPFVSQINYFYDQSSNTIRLESQYPITIADDVYSLQGSVVTTVYSVYQQDKCIVYIQINPNYIANISKCGNNITISFSQKLQKLQKRLKIFIDPGHGGSDPGAIYTKIVDGKKVTYNEKDFNLDISLRLREKLKSLGYEVYMSRDKDVYVDLYDRTRMANSLNADLFISIHNNAIDNSSVRGTMVLYKEKQQNGLISDKQFAQIVLESIVKQVGTQNKGIVERPNLAVLRTSNMPAVLVEVAFGTNPQDLDLLLSDSFKDAVAKAIADAVEYINENYNK</sequence>
<dbReference type="EMBL" id="CP003001">
    <property type="protein sequence ID" value="AEM73152.1"/>
    <property type="molecule type" value="Genomic_DNA"/>
</dbReference>
<dbReference type="KEGG" id="clc:Calla_0498"/>
<protein>
    <submittedName>
        <fullName evidence="5">Cell wall hydrolase/autolysin</fullName>
    </submittedName>
</protein>
<evidence type="ECO:0000256" key="3">
    <source>
        <dbReference type="SAM" id="Phobius"/>
    </source>
</evidence>
<dbReference type="InterPro" id="IPR002508">
    <property type="entry name" value="MurNAc-LAA_cat"/>
</dbReference>
<evidence type="ECO:0000256" key="2">
    <source>
        <dbReference type="SAM" id="MobiDB-lite"/>
    </source>
</evidence>
<dbReference type="InterPro" id="IPR050695">
    <property type="entry name" value="N-acetylmuramoyl_amidase_3"/>
</dbReference>
<dbReference type="InterPro" id="IPR036582">
    <property type="entry name" value="Mao_N_sf"/>
</dbReference>
<dbReference type="GO" id="GO:0030288">
    <property type="term" value="C:outer membrane-bounded periplasmic space"/>
    <property type="evidence" value="ECO:0007669"/>
    <property type="project" value="TreeGrafter"/>
</dbReference>
<feature type="transmembrane region" description="Helical" evidence="3">
    <location>
        <begin position="23"/>
        <end position="47"/>
    </location>
</feature>
<dbReference type="AlphaFoldDB" id="G2PYT1"/>
<keyword evidence="3" id="KW-1133">Transmembrane helix</keyword>
<organism evidence="5 6">
    <name type="scientific">Caldicellulosiruptor acetigenus 6A</name>
    <dbReference type="NCBI Taxonomy" id="632516"/>
    <lineage>
        <taxon>Bacteria</taxon>
        <taxon>Bacillati</taxon>
        <taxon>Bacillota</taxon>
        <taxon>Bacillota incertae sedis</taxon>
        <taxon>Caldicellulosiruptorales</taxon>
        <taxon>Caldicellulosiruptoraceae</taxon>
        <taxon>Caldicellulosiruptor</taxon>
    </lineage>
</organism>
<evidence type="ECO:0000259" key="4">
    <source>
        <dbReference type="SMART" id="SM00646"/>
    </source>
</evidence>
<keyword evidence="3" id="KW-0472">Membrane</keyword>
<feature type="domain" description="MurNAc-LAA" evidence="4">
    <location>
        <begin position="597"/>
        <end position="712"/>
    </location>
</feature>
<dbReference type="CDD" id="cd02696">
    <property type="entry name" value="MurNAc-LAA"/>
    <property type="match status" value="1"/>
</dbReference>
<keyword evidence="3" id="KW-0812">Transmembrane</keyword>
<dbReference type="Pfam" id="PF07833">
    <property type="entry name" value="Cu_amine_oxidN1"/>
    <property type="match status" value="1"/>
</dbReference>
<dbReference type="SMART" id="SM00646">
    <property type="entry name" value="Ami_3"/>
    <property type="match status" value="1"/>
</dbReference>
<dbReference type="InterPro" id="IPR012854">
    <property type="entry name" value="Cu_amine_oxidase-like_N"/>
</dbReference>
<dbReference type="GO" id="GO:0008745">
    <property type="term" value="F:N-acetylmuramoyl-L-alanine amidase activity"/>
    <property type="evidence" value="ECO:0007669"/>
    <property type="project" value="InterPro"/>
</dbReference>
<dbReference type="Proteomes" id="UP000009257">
    <property type="component" value="Chromosome"/>
</dbReference>
<dbReference type="SUPFAM" id="SSF53187">
    <property type="entry name" value="Zn-dependent exopeptidases"/>
    <property type="match status" value="1"/>
</dbReference>
<evidence type="ECO:0000313" key="5">
    <source>
        <dbReference type="EMBL" id="AEM73152.1"/>
    </source>
</evidence>
<feature type="region of interest" description="Disordered" evidence="2">
    <location>
        <begin position="161"/>
        <end position="180"/>
    </location>
</feature>